<proteinExistence type="predicted"/>
<sequence length="78" mass="8657">MAQTLQANRFASTSPTCAARHQHEYPREGGHLGHVQARQLIAPLCLLILFFNRWRGNGRVVMGLAQELTTTQLAQATT</sequence>
<organism evidence="1">
    <name type="scientific">Oryza punctata</name>
    <name type="common">Red rice</name>
    <dbReference type="NCBI Taxonomy" id="4537"/>
    <lineage>
        <taxon>Eukaryota</taxon>
        <taxon>Viridiplantae</taxon>
        <taxon>Streptophyta</taxon>
        <taxon>Embryophyta</taxon>
        <taxon>Tracheophyta</taxon>
        <taxon>Spermatophyta</taxon>
        <taxon>Magnoliopsida</taxon>
        <taxon>Liliopsida</taxon>
        <taxon>Poales</taxon>
        <taxon>Poaceae</taxon>
        <taxon>BOP clade</taxon>
        <taxon>Oryzoideae</taxon>
        <taxon>Oryzeae</taxon>
        <taxon>Oryzinae</taxon>
        <taxon>Oryza</taxon>
    </lineage>
</organism>
<evidence type="ECO:0000313" key="2">
    <source>
        <dbReference type="Proteomes" id="UP000026962"/>
    </source>
</evidence>
<dbReference type="AlphaFoldDB" id="A0A0E0KMW3"/>
<evidence type="ECO:0000313" key="1">
    <source>
        <dbReference type="EnsemblPlants" id="OPUNC04G02880.1"/>
    </source>
</evidence>
<name>A0A0E0KMW3_ORYPU</name>
<accession>A0A0E0KMW3</accession>
<dbReference type="Proteomes" id="UP000026962">
    <property type="component" value="Chromosome 4"/>
</dbReference>
<protein>
    <submittedName>
        <fullName evidence="1">Uncharacterized protein</fullName>
    </submittedName>
</protein>
<reference evidence="1" key="2">
    <citation type="submission" date="2018-05" db="EMBL/GenBank/DDBJ databases">
        <title>OpunRS2 (Oryza punctata Reference Sequence Version 2).</title>
        <authorList>
            <person name="Zhang J."/>
            <person name="Kudrna D."/>
            <person name="Lee S."/>
            <person name="Talag J."/>
            <person name="Welchert J."/>
            <person name="Wing R.A."/>
        </authorList>
    </citation>
    <scope>NUCLEOTIDE SEQUENCE [LARGE SCALE GENOMIC DNA]</scope>
</reference>
<reference evidence="1" key="1">
    <citation type="submission" date="2015-04" db="UniProtKB">
        <authorList>
            <consortium name="EnsemblPlants"/>
        </authorList>
    </citation>
    <scope>IDENTIFICATION</scope>
</reference>
<dbReference type="Gramene" id="OPUNC04G02880.1">
    <property type="protein sequence ID" value="OPUNC04G02880.1"/>
    <property type="gene ID" value="OPUNC04G02880"/>
</dbReference>
<dbReference type="EnsemblPlants" id="OPUNC04G02880.1">
    <property type="protein sequence ID" value="OPUNC04G02880.1"/>
    <property type="gene ID" value="OPUNC04G02880"/>
</dbReference>
<keyword evidence="2" id="KW-1185">Reference proteome</keyword>
<dbReference type="HOGENOM" id="CLU_2626239_0_0_1"/>